<dbReference type="InterPro" id="IPR034984">
    <property type="entry name" value="Imelysin-like_IPPA"/>
</dbReference>
<dbReference type="Pfam" id="PF09375">
    <property type="entry name" value="Peptidase_M75"/>
    <property type="match status" value="1"/>
</dbReference>
<evidence type="ECO:0000256" key="1">
    <source>
        <dbReference type="ARBA" id="ARBA00004196"/>
    </source>
</evidence>
<keyword evidence="5" id="KW-1185">Reference proteome</keyword>
<name>A0A849I203_9HYPH</name>
<organism evidence="4 5">
    <name type="scientific">Enterovirga aerilata</name>
    <dbReference type="NCBI Taxonomy" id="2730920"/>
    <lineage>
        <taxon>Bacteria</taxon>
        <taxon>Pseudomonadati</taxon>
        <taxon>Pseudomonadota</taxon>
        <taxon>Alphaproteobacteria</taxon>
        <taxon>Hyphomicrobiales</taxon>
        <taxon>Methylobacteriaceae</taxon>
        <taxon>Enterovirga</taxon>
    </lineage>
</organism>
<gene>
    <name evidence="4" type="ORF">HJG44_13515</name>
</gene>
<feature type="domain" description="Imelysin-like" evidence="3">
    <location>
        <begin position="50"/>
        <end position="333"/>
    </location>
</feature>
<dbReference type="EMBL" id="JABEPP010000003">
    <property type="protein sequence ID" value="NNM73402.1"/>
    <property type="molecule type" value="Genomic_DNA"/>
</dbReference>
<accession>A0A849I203</accession>
<evidence type="ECO:0000313" key="4">
    <source>
        <dbReference type="EMBL" id="NNM73402.1"/>
    </source>
</evidence>
<dbReference type="Gene3D" id="1.20.1420.20">
    <property type="entry name" value="M75 peptidase, HXXE motif"/>
    <property type="match status" value="1"/>
</dbReference>
<evidence type="ECO:0000256" key="2">
    <source>
        <dbReference type="ARBA" id="ARBA00022729"/>
    </source>
</evidence>
<sequence>MTTTHDHPTRRTAIIGALLLPLLPRRAAAQAVSGERSQREIALRIARELIIPRYRALAAETGSQAEAWRSFRARPEAGALASLKRAYGAAADAWSGIEAVRSGPIAEDSRYERIAHWPERRNAVSRALTSLLAGDEPFAPERLRRASVAGQGLTALERLLYGEAEGGTDAAARAIAAPDKAGARRRDLGLAIAEGVDRIASEVLAAWTGPELARWEAPGPDEAREALTRLATDHLAMLEVIQDAKINAVIGRDSDEARPLLAEGWRSGRSLRAISIGLEEQEAFARAALAHDPDQLQSVVAGLATARSLAGELAAKPASIGAVAADASGRMRLVLLRDAVASAREVAGPALSESLDITIGFNSQDGD</sequence>
<protein>
    <submittedName>
        <fullName evidence="4">Imelysin family protein</fullName>
    </submittedName>
</protein>
<dbReference type="GO" id="GO:0030313">
    <property type="term" value="C:cell envelope"/>
    <property type="evidence" value="ECO:0007669"/>
    <property type="project" value="UniProtKB-SubCell"/>
</dbReference>
<dbReference type="InterPro" id="IPR018976">
    <property type="entry name" value="Imelysin-like"/>
</dbReference>
<evidence type="ECO:0000313" key="5">
    <source>
        <dbReference type="Proteomes" id="UP000564885"/>
    </source>
</evidence>
<keyword evidence="2" id="KW-0732">Signal</keyword>
<dbReference type="Proteomes" id="UP000564885">
    <property type="component" value="Unassembled WGS sequence"/>
</dbReference>
<comment type="caution">
    <text evidence="4">The sequence shown here is derived from an EMBL/GenBank/DDBJ whole genome shotgun (WGS) entry which is preliminary data.</text>
</comment>
<dbReference type="AlphaFoldDB" id="A0A849I203"/>
<dbReference type="CDD" id="cd14659">
    <property type="entry name" value="Imelysin-like_IPPA"/>
    <property type="match status" value="1"/>
</dbReference>
<evidence type="ECO:0000259" key="3">
    <source>
        <dbReference type="Pfam" id="PF09375"/>
    </source>
</evidence>
<comment type="subcellular location">
    <subcellularLocation>
        <location evidence="1">Cell envelope</location>
    </subcellularLocation>
</comment>
<dbReference type="RefSeq" id="WP_171218856.1">
    <property type="nucleotide sequence ID" value="NZ_JABEPP010000003.1"/>
</dbReference>
<proteinExistence type="predicted"/>
<reference evidence="4 5" key="1">
    <citation type="submission" date="2020-04" db="EMBL/GenBank/DDBJ databases">
        <title>Enterovirga sp. isolate from soil.</title>
        <authorList>
            <person name="Chea S."/>
            <person name="Kim D.-U."/>
        </authorList>
    </citation>
    <scope>NUCLEOTIDE SEQUENCE [LARGE SCALE GENOMIC DNA]</scope>
    <source>
        <strain evidence="4 5">DB1703</strain>
    </source>
</reference>
<dbReference type="InterPro" id="IPR038352">
    <property type="entry name" value="Imelysin_sf"/>
</dbReference>